<reference evidence="8 9" key="1">
    <citation type="submission" date="2020-06" db="EMBL/GenBank/DDBJ databases">
        <title>Sphingomonas hominis sp. nov., a member of the Sphingomonas, isolated from the hair of a 22-year-old girl.</title>
        <authorList>
            <person name="Zhang D.-F."/>
            <person name="Cui X.-W."/>
        </authorList>
    </citation>
    <scope>NUCLEOTIDE SEQUENCE [LARGE SCALE GENOMIC DNA]</scope>
    <source>
        <strain evidence="8 9">HHU CXW</strain>
    </source>
</reference>
<dbReference type="Gene3D" id="2.130.10.120">
    <property type="entry name" value="Prolyl oligopeptidase, N-terminal domain"/>
    <property type="match status" value="1"/>
</dbReference>
<feature type="domain" description="Peptidase S9A N-terminal" evidence="7">
    <location>
        <begin position="24"/>
        <end position="423"/>
    </location>
</feature>
<feature type="domain" description="Peptidase S9 prolyl oligopeptidase catalytic" evidence="6">
    <location>
        <begin position="483"/>
        <end position="697"/>
    </location>
</feature>
<dbReference type="Proteomes" id="UP000621447">
    <property type="component" value="Unassembled WGS sequence"/>
</dbReference>
<evidence type="ECO:0000259" key="6">
    <source>
        <dbReference type="Pfam" id="PF00326"/>
    </source>
</evidence>
<organism evidence="8 9">
    <name type="scientific">Sphingomonas hominis</name>
    <dbReference type="NCBI Taxonomy" id="2741495"/>
    <lineage>
        <taxon>Bacteria</taxon>
        <taxon>Pseudomonadati</taxon>
        <taxon>Pseudomonadota</taxon>
        <taxon>Alphaproteobacteria</taxon>
        <taxon>Sphingomonadales</taxon>
        <taxon>Sphingomonadaceae</taxon>
        <taxon>Sphingomonas</taxon>
    </lineage>
</organism>
<dbReference type="EMBL" id="JABULH010000003">
    <property type="protein sequence ID" value="NTS65422.1"/>
    <property type="molecule type" value="Genomic_DNA"/>
</dbReference>
<dbReference type="SUPFAM" id="SSF50993">
    <property type="entry name" value="Peptidase/esterase 'gauge' domain"/>
    <property type="match status" value="1"/>
</dbReference>
<evidence type="ECO:0000256" key="4">
    <source>
        <dbReference type="ARBA" id="ARBA00022825"/>
    </source>
</evidence>
<dbReference type="SUPFAM" id="SSF53474">
    <property type="entry name" value="alpha/beta-Hydrolases"/>
    <property type="match status" value="1"/>
</dbReference>
<evidence type="ECO:0000256" key="1">
    <source>
        <dbReference type="ARBA" id="ARBA00005228"/>
    </source>
</evidence>
<keyword evidence="4" id="KW-0720">Serine protease</keyword>
<dbReference type="Pfam" id="PF02897">
    <property type="entry name" value="Peptidase_S9_N"/>
    <property type="match status" value="1"/>
</dbReference>
<dbReference type="InterPro" id="IPR051543">
    <property type="entry name" value="Serine_Peptidase_S9A"/>
</dbReference>
<keyword evidence="2" id="KW-0645">Protease</keyword>
<evidence type="ECO:0000313" key="8">
    <source>
        <dbReference type="EMBL" id="NTS65422.1"/>
    </source>
</evidence>
<dbReference type="PANTHER" id="PTHR11757:SF19">
    <property type="entry name" value="PROLYL ENDOPEPTIDASE-LIKE"/>
    <property type="match status" value="1"/>
</dbReference>
<proteinExistence type="inferred from homology"/>
<evidence type="ECO:0000256" key="5">
    <source>
        <dbReference type="SAM" id="MobiDB-lite"/>
    </source>
</evidence>
<gene>
    <name evidence="8" type="ORF">HRV97_09630</name>
</gene>
<evidence type="ECO:0000259" key="7">
    <source>
        <dbReference type="Pfam" id="PF02897"/>
    </source>
</evidence>
<dbReference type="PANTHER" id="PTHR11757">
    <property type="entry name" value="PROTEASE FAMILY S9A OLIGOPEPTIDASE"/>
    <property type="match status" value="1"/>
</dbReference>
<comment type="caution">
    <text evidence="8">The sequence shown here is derived from an EMBL/GenBank/DDBJ whole genome shotgun (WGS) entry which is preliminary data.</text>
</comment>
<accession>A0ABX2JGF7</accession>
<dbReference type="Pfam" id="PF00326">
    <property type="entry name" value="Peptidase_S9"/>
    <property type="match status" value="1"/>
</dbReference>
<dbReference type="InterPro" id="IPR029058">
    <property type="entry name" value="AB_hydrolase_fold"/>
</dbReference>
<dbReference type="InterPro" id="IPR023302">
    <property type="entry name" value="Pept_S9A_N"/>
</dbReference>
<keyword evidence="9" id="KW-1185">Reference proteome</keyword>
<evidence type="ECO:0000313" key="9">
    <source>
        <dbReference type="Proteomes" id="UP000621447"/>
    </source>
</evidence>
<dbReference type="PRINTS" id="PR00862">
    <property type="entry name" value="PROLIGOPTASE"/>
</dbReference>
<dbReference type="InterPro" id="IPR001375">
    <property type="entry name" value="Peptidase_S9_cat"/>
</dbReference>
<evidence type="ECO:0000256" key="3">
    <source>
        <dbReference type="ARBA" id="ARBA00022801"/>
    </source>
</evidence>
<comment type="similarity">
    <text evidence="1">Belongs to the peptidase S9A family.</text>
</comment>
<name>A0ABX2JGF7_9SPHN</name>
<keyword evidence="3" id="KW-0378">Hydrolase</keyword>
<dbReference type="InterPro" id="IPR002470">
    <property type="entry name" value="Peptidase_S9A"/>
</dbReference>
<sequence>MLMLSTGLMPSTGALAQAPQPPRAEKRPYQVTSPHGARADDYYWLRDDKRQNPDMLAYLKAENAYADAQLAPLKPLEAKLYAETIAHIKQDDNSVPYRENGYWYQTTWTAGADYPVVIRRKGAATAAPETLFDQPAMAKGRSFFQIGGWQVSPDNTRVAWAEDTVGRRQYVLKVKDIATGRMLADSVANVEGDLVWSADGRTIFYVEKDPVTLLSKRVKAHVLGTPASADRLVYEERDDSFYMGVGQTSDRQYICIALQSTVSDEQRCAPAARPTAFAVVAPRAREFRYSADHLGNRWIIRTNAGGAKNYKLATVADADAAKGTAAWRDLVPASTTTFIENFKPFAGFVAIEQRAGGNKGVRLLTDAGKSIPVAADEPAYTMGLSVNEEVDTPWVRYSYTSMVTPATTFEINARTGERRTLKVQPVPGYDKANYVTERVWATARDGTRVPVSLLYRRGVKRDGTAPLFQYAYGSYGISSDPGFSAGNLALVDRGVVYATAHIRGGQEMGRDWYDQGHLLNKKNSFTDFIDVTRYLVAQKYAAPGRVAAMGGSAGGLLMGGVANLAAQDYAVLVAQVPFVDVVTTMLDASIPLTTNEYDEWGNPADKRFYDYMLSYSPYDNVARKAYPAMYVSTGLWDSQVQYYEPTKWVARLREMKTDTNPLLYRVNMEAGHGGKSGRFERYRQAAEWQAFVLQQLKVE</sequence>
<protein>
    <submittedName>
        <fullName evidence="8">S9 family peptidase</fullName>
    </submittedName>
</protein>
<evidence type="ECO:0000256" key="2">
    <source>
        <dbReference type="ARBA" id="ARBA00022670"/>
    </source>
</evidence>
<dbReference type="Gene3D" id="3.40.50.1820">
    <property type="entry name" value="alpha/beta hydrolase"/>
    <property type="match status" value="1"/>
</dbReference>
<feature type="region of interest" description="Disordered" evidence="5">
    <location>
        <begin position="1"/>
        <end position="34"/>
    </location>
</feature>